<name>A0A132B3X2_MOLSC</name>
<dbReference type="SUPFAM" id="SSF51905">
    <property type="entry name" value="FAD/NAD(P)-binding domain"/>
    <property type="match status" value="2"/>
</dbReference>
<dbReference type="Pfam" id="PF00743">
    <property type="entry name" value="FMO-like"/>
    <property type="match status" value="1"/>
</dbReference>
<evidence type="ECO:0000256" key="3">
    <source>
        <dbReference type="ARBA" id="ARBA00022827"/>
    </source>
</evidence>
<evidence type="ECO:0000313" key="6">
    <source>
        <dbReference type="Proteomes" id="UP000070700"/>
    </source>
</evidence>
<accession>A0A132B3X2</accession>
<evidence type="ECO:0000256" key="2">
    <source>
        <dbReference type="ARBA" id="ARBA00022630"/>
    </source>
</evidence>
<gene>
    <name evidence="5" type="ORF">LY89DRAFT_661782</name>
</gene>
<dbReference type="PANTHER" id="PTHR42877:SF4">
    <property type="entry name" value="FAD_NAD(P)-BINDING DOMAIN-CONTAINING PROTEIN-RELATED"/>
    <property type="match status" value="1"/>
</dbReference>
<keyword evidence="3" id="KW-0274">FAD</keyword>
<dbReference type="InParanoid" id="A0A132B3X2"/>
<dbReference type="AlphaFoldDB" id="A0A132B3X2"/>
<dbReference type="GO" id="GO:0050660">
    <property type="term" value="F:flavin adenine dinucleotide binding"/>
    <property type="evidence" value="ECO:0007669"/>
    <property type="project" value="InterPro"/>
</dbReference>
<dbReference type="GeneID" id="28822346"/>
<keyword evidence="4" id="KW-0560">Oxidoreductase</keyword>
<dbReference type="PANTHER" id="PTHR42877">
    <property type="entry name" value="L-ORNITHINE N(5)-MONOOXYGENASE-RELATED"/>
    <property type="match status" value="1"/>
</dbReference>
<dbReference type="GO" id="GO:0050661">
    <property type="term" value="F:NADP binding"/>
    <property type="evidence" value="ECO:0007669"/>
    <property type="project" value="InterPro"/>
</dbReference>
<proteinExistence type="inferred from homology"/>
<keyword evidence="2" id="KW-0285">Flavoprotein</keyword>
<dbReference type="KEGG" id="psco:LY89DRAFT_661782"/>
<reference evidence="5 6" key="1">
    <citation type="submission" date="2015-10" db="EMBL/GenBank/DDBJ databases">
        <title>Full genome of DAOMC 229536 Phialocephala scopiformis, a fungal endophyte of spruce producing the potent anti-insectan compound rugulosin.</title>
        <authorList>
            <consortium name="DOE Joint Genome Institute"/>
            <person name="Walker A.K."/>
            <person name="Frasz S.L."/>
            <person name="Seifert K.A."/>
            <person name="Miller J.D."/>
            <person name="Mondo S.J."/>
            <person name="Labutti K."/>
            <person name="Lipzen A."/>
            <person name="Dockter R."/>
            <person name="Kennedy M."/>
            <person name="Grigoriev I.V."/>
            <person name="Spatafora J.W."/>
        </authorList>
    </citation>
    <scope>NUCLEOTIDE SEQUENCE [LARGE SCALE GENOMIC DNA]</scope>
    <source>
        <strain evidence="5 6">CBS 120377</strain>
    </source>
</reference>
<keyword evidence="6" id="KW-1185">Reference proteome</keyword>
<evidence type="ECO:0000256" key="4">
    <source>
        <dbReference type="ARBA" id="ARBA00023002"/>
    </source>
</evidence>
<dbReference type="InterPro" id="IPR051209">
    <property type="entry name" value="FAD-bind_Monooxygenase_sf"/>
</dbReference>
<keyword evidence="5" id="KW-0503">Monooxygenase</keyword>
<dbReference type="EMBL" id="KQ947444">
    <property type="protein sequence ID" value="KUJ06729.1"/>
    <property type="molecule type" value="Genomic_DNA"/>
</dbReference>
<protein>
    <submittedName>
        <fullName evidence="5">Cyclohexanone monooxygenase</fullName>
    </submittedName>
</protein>
<dbReference type="RefSeq" id="XP_018061084.1">
    <property type="nucleotide sequence ID" value="XM_018212620.1"/>
</dbReference>
<dbReference type="OrthoDB" id="74360at2759"/>
<comment type="similarity">
    <text evidence="1">Belongs to the FAD-binding monooxygenase family.</text>
</comment>
<organism evidence="5 6">
    <name type="scientific">Mollisia scopiformis</name>
    <name type="common">Conifer needle endophyte fungus</name>
    <name type="synonym">Phialocephala scopiformis</name>
    <dbReference type="NCBI Taxonomy" id="149040"/>
    <lineage>
        <taxon>Eukaryota</taxon>
        <taxon>Fungi</taxon>
        <taxon>Dikarya</taxon>
        <taxon>Ascomycota</taxon>
        <taxon>Pezizomycotina</taxon>
        <taxon>Leotiomycetes</taxon>
        <taxon>Helotiales</taxon>
        <taxon>Mollisiaceae</taxon>
        <taxon>Mollisia</taxon>
    </lineage>
</organism>
<dbReference type="InterPro" id="IPR036188">
    <property type="entry name" value="FAD/NAD-bd_sf"/>
</dbReference>
<dbReference type="Proteomes" id="UP000070700">
    <property type="component" value="Unassembled WGS sequence"/>
</dbReference>
<evidence type="ECO:0000313" key="5">
    <source>
        <dbReference type="EMBL" id="KUJ06729.1"/>
    </source>
</evidence>
<dbReference type="Gene3D" id="3.50.50.60">
    <property type="entry name" value="FAD/NAD(P)-binding domain"/>
    <property type="match status" value="2"/>
</dbReference>
<dbReference type="GO" id="GO:0004499">
    <property type="term" value="F:N,N-dimethylaniline monooxygenase activity"/>
    <property type="evidence" value="ECO:0007669"/>
    <property type="project" value="InterPro"/>
</dbReference>
<sequence length="555" mass="62446">MAARRSHTNTSVLIIGSGISGLCVAIDLIRRNKCDDFIIVEKGSQVGGTWNDNKYPGCCCDVWSHLYSYSFEPNPDWSREYSGQEEILCYLISVAQKWGLFQKIRFSSNVSKSCWSDSEGIWKTEVQVTGDKDAEFGKEYTINSQYLVSAVGQLNMPSYPRLPGLHSFNGKVMHSARWDWSYPMEGKKIAVIGNGATAAQIIPEVAKVCDTLSVFQRTANWVVPKFNTDISTVKRNAYRYLPGFRKFYRARLMDIRETIYQANVVENSEAKQELRQTALAMLEAQIPDNAELRKSLIPNYPPGCKRVIMSDDFLSTLNHPHVTLETNPIKTISSSGIVVEGEHKYQVDVIILATGFRTLKFMYPIKIFGEGGRSLTDIWQNGTKAYMGMTVESLPNFAMLYGPNTNLGHNSVILMIEAQSRYINAMISTVLGSVRGEKICITVKEQSLMGYNKEIQERLKRTTFANPKCHSWYKAADGTVTNNWCGTVVEYQERTSKIDWASYNVACTGGKIISKEEVQHIGRVVEETRYAQSALYATCGFFGLWLLGTCALRII</sequence>
<dbReference type="InterPro" id="IPR020946">
    <property type="entry name" value="Flavin_mOase-like"/>
</dbReference>
<evidence type="ECO:0000256" key="1">
    <source>
        <dbReference type="ARBA" id="ARBA00010139"/>
    </source>
</evidence>